<dbReference type="KEGG" id="hhk:HH1059_01880"/>
<evidence type="ECO:0000313" key="2">
    <source>
        <dbReference type="Proteomes" id="UP000218890"/>
    </source>
</evidence>
<keyword evidence="2" id="KW-1185">Reference proteome</keyword>
<accession>A0A2Z6EZJ9</accession>
<organism evidence="1 2">
    <name type="scientific">Halorhodospira halochloris</name>
    <name type="common">Ectothiorhodospira halochloris</name>
    <dbReference type="NCBI Taxonomy" id="1052"/>
    <lineage>
        <taxon>Bacteria</taxon>
        <taxon>Pseudomonadati</taxon>
        <taxon>Pseudomonadota</taxon>
        <taxon>Gammaproteobacteria</taxon>
        <taxon>Chromatiales</taxon>
        <taxon>Ectothiorhodospiraceae</taxon>
        <taxon>Halorhodospira</taxon>
    </lineage>
</organism>
<protein>
    <submittedName>
        <fullName evidence="1">Uncharacterized protein</fullName>
    </submittedName>
</protein>
<reference evidence="1" key="1">
    <citation type="submission" date="2016-02" db="EMBL/GenBank/DDBJ databases">
        <title>Halorhodospira halochloris DSM-1059 complete genome, version 2.</title>
        <authorList>
            <person name="Tsukatani Y."/>
        </authorList>
    </citation>
    <scope>NUCLEOTIDE SEQUENCE</scope>
    <source>
        <strain evidence="1">DSM 1059</strain>
    </source>
</reference>
<name>A0A2Z6EZJ9_HALHR</name>
<dbReference type="EMBL" id="AP017372">
    <property type="protein sequence ID" value="BBE10944.1"/>
    <property type="molecule type" value="Genomic_DNA"/>
</dbReference>
<gene>
    <name evidence="1" type="ORF">HH1059_01880</name>
</gene>
<dbReference type="AlphaFoldDB" id="A0A2Z6EZJ9"/>
<proteinExistence type="predicted"/>
<evidence type="ECO:0000313" key="1">
    <source>
        <dbReference type="EMBL" id="BBE10944.1"/>
    </source>
</evidence>
<dbReference type="Proteomes" id="UP000218890">
    <property type="component" value="Chromosome"/>
</dbReference>
<sequence length="70" mass="7952">MVTPLFGKQLQTGRIQLIHQRHLVDATRVLGAQDLHSGDLQLRYGIFKLHKRTVAVNAFNVTRYIKAKVA</sequence>